<gene>
    <name evidence="2" type="ORF">VP1G_10661</name>
</gene>
<dbReference type="EMBL" id="KN714674">
    <property type="protein sequence ID" value="KUI54511.1"/>
    <property type="molecule type" value="Genomic_DNA"/>
</dbReference>
<feature type="compositionally biased region" description="Basic and acidic residues" evidence="1">
    <location>
        <begin position="136"/>
        <end position="153"/>
    </location>
</feature>
<feature type="region of interest" description="Disordered" evidence="1">
    <location>
        <begin position="136"/>
        <end position="162"/>
    </location>
</feature>
<proteinExistence type="predicted"/>
<dbReference type="AlphaFoldDB" id="A0A194USB0"/>
<keyword evidence="3" id="KW-1185">Reference proteome</keyword>
<reference evidence="3" key="1">
    <citation type="submission" date="2014-12" db="EMBL/GenBank/DDBJ databases">
        <title>Genome Sequence of Valsa Canker Pathogens Uncovers a Specific Adaption of Colonization on Woody Bark.</title>
        <authorList>
            <person name="Yin Z."/>
            <person name="Liu H."/>
            <person name="Gao X."/>
            <person name="Li Z."/>
            <person name="Song N."/>
            <person name="Ke X."/>
            <person name="Dai Q."/>
            <person name="Wu Y."/>
            <person name="Sun Y."/>
            <person name="Xu J.-R."/>
            <person name="Kang Z.K."/>
            <person name="Wang L."/>
            <person name="Huang L."/>
        </authorList>
    </citation>
    <scope>NUCLEOTIDE SEQUENCE [LARGE SCALE GENOMIC DNA]</scope>
    <source>
        <strain evidence="3">SXYL134</strain>
    </source>
</reference>
<evidence type="ECO:0000313" key="2">
    <source>
        <dbReference type="EMBL" id="KUI54511.1"/>
    </source>
</evidence>
<evidence type="ECO:0000313" key="3">
    <source>
        <dbReference type="Proteomes" id="UP000078576"/>
    </source>
</evidence>
<protein>
    <submittedName>
        <fullName evidence="2">Uncharacterized protein</fullName>
    </submittedName>
</protein>
<name>A0A194USB0_CYTMA</name>
<organism evidence="2 3">
    <name type="scientific">Cytospora mali</name>
    <name type="common">Apple Valsa canker fungus</name>
    <name type="synonym">Valsa mali</name>
    <dbReference type="NCBI Taxonomy" id="578113"/>
    <lineage>
        <taxon>Eukaryota</taxon>
        <taxon>Fungi</taxon>
        <taxon>Dikarya</taxon>
        <taxon>Ascomycota</taxon>
        <taxon>Pezizomycotina</taxon>
        <taxon>Sordariomycetes</taxon>
        <taxon>Sordariomycetidae</taxon>
        <taxon>Diaporthales</taxon>
        <taxon>Cytosporaceae</taxon>
        <taxon>Cytospora</taxon>
    </lineage>
</organism>
<accession>A0A194USB0</accession>
<evidence type="ECO:0000256" key="1">
    <source>
        <dbReference type="SAM" id="MobiDB-lite"/>
    </source>
</evidence>
<dbReference type="Proteomes" id="UP000078576">
    <property type="component" value="Unassembled WGS sequence"/>
</dbReference>
<sequence length="162" mass="17544">MPISQLHPDPTLTLTFTLTQIPQDPNNLPPNPLRQPLPILRIKIRPLAPPKHGKLFAPPPLGPDLRPRYHMEVHVRDDLGGRGAVVLHDVPVLHAGGPAQRRGQHAQVVSQLAGLAGVDVTELRGVPPRAEEEVAARERHDVEEGDGRARGEEEVGLWAGGG</sequence>